<organism evidence="2">
    <name type="scientific">marine metagenome</name>
    <dbReference type="NCBI Taxonomy" id="408172"/>
    <lineage>
        <taxon>unclassified sequences</taxon>
        <taxon>metagenomes</taxon>
        <taxon>ecological metagenomes</taxon>
    </lineage>
</organism>
<dbReference type="PANTHER" id="PTHR42852:SF13">
    <property type="entry name" value="PROTEIN DIPZ"/>
    <property type="match status" value="1"/>
</dbReference>
<evidence type="ECO:0000259" key="1">
    <source>
        <dbReference type="PROSITE" id="PS51352"/>
    </source>
</evidence>
<name>A0A382P2N9_9ZZZZ</name>
<feature type="non-terminal residue" evidence="2">
    <location>
        <position position="170"/>
    </location>
</feature>
<dbReference type="PANTHER" id="PTHR42852">
    <property type="entry name" value="THIOL:DISULFIDE INTERCHANGE PROTEIN DSBE"/>
    <property type="match status" value="1"/>
</dbReference>
<dbReference type="InterPro" id="IPR000866">
    <property type="entry name" value="AhpC/TSA"/>
</dbReference>
<dbReference type="GO" id="GO:0016209">
    <property type="term" value="F:antioxidant activity"/>
    <property type="evidence" value="ECO:0007669"/>
    <property type="project" value="InterPro"/>
</dbReference>
<dbReference type="AlphaFoldDB" id="A0A382P2N9"/>
<dbReference type="SUPFAM" id="SSF52833">
    <property type="entry name" value="Thioredoxin-like"/>
    <property type="match status" value="1"/>
</dbReference>
<dbReference type="InterPro" id="IPR050553">
    <property type="entry name" value="Thioredoxin_ResA/DsbE_sf"/>
</dbReference>
<accession>A0A382P2N9</accession>
<dbReference type="InterPro" id="IPR036249">
    <property type="entry name" value="Thioredoxin-like_sf"/>
</dbReference>
<evidence type="ECO:0000313" key="2">
    <source>
        <dbReference type="EMBL" id="SVC67566.1"/>
    </source>
</evidence>
<dbReference type="PROSITE" id="PS51352">
    <property type="entry name" value="THIOREDOXIN_2"/>
    <property type="match status" value="1"/>
</dbReference>
<gene>
    <name evidence="2" type="ORF">METZ01_LOCUS320420</name>
</gene>
<protein>
    <recommendedName>
        <fullName evidence="1">Thioredoxin domain-containing protein</fullName>
    </recommendedName>
</protein>
<dbReference type="GO" id="GO:0016491">
    <property type="term" value="F:oxidoreductase activity"/>
    <property type="evidence" value="ECO:0007669"/>
    <property type="project" value="InterPro"/>
</dbReference>
<feature type="domain" description="Thioredoxin" evidence="1">
    <location>
        <begin position="43"/>
        <end position="162"/>
    </location>
</feature>
<dbReference type="Pfam" id="PF00578">
    <property type="entry name" value="AhpC-TSA"/>
    <property type="match status" value="1"/>
</dbReference>
<proteinExistence type="predicted"/>
<reference evidence="2" key="1">
    <citation type="submission" date="2018-05" db="EMBL/GenBank/DDBJ databases">
        <authorList>
            <person name="Lanie J.A."/>
            <person name="Ng W.-L."/>
            <person name="Kazmierczak K.M."/>
            <person name="Andrzejewski T.M."/>
            <person name="Davidsen T.M."/>
            <person name="Wayne K.J."/>
            <person name="Tettelin H."/>
            <person name="Glass J.I."/>
            <person name="Rusch D."/>
            <person name="Podicherti R."/>
            <person name="Tsui H.-C.T."/>
            <person name="Winkler M.E."/>
        </authorList>
    </citation>
    <scope>NUCLEOTIDE SEQUENCE</scope>
</reference>
<dbReference type="Gene3D" id="3.40.30.10">
    <property type="entry name" value="Glutaredoxin"/>
    <property type="match status" value="1"/>
</dbReference>
<dbReference type="InterPro" id="IPR013766">
    <property type="entry name" value="Thioredoxin_domain"/>
</dbReference>
<sequence>MAGIKESQMVRSTLKSAFATILISVLMGSALPVLAGNNGEVGTAIGQTAPNFQVYNMDGKQVTLADYKGQRLFVNFWSWWCPPCIKEAELLMNLSNKYEGNITFLFIGINRIYSDQKPLDPKEIEEGYTAGLKTFKTQMKRAKLDGSYALRRLETAKDDATKAVARGRYE</sequence>
<dbReference type="EMBL" id="UINC01104432">
    <property type="protein sequence ID" value="SVC67566.1"/>
    <property type="molecule type" value="Genomic_DNA"/>
</dbReference>
<dbReference type="CDD" id="cd02966">
    <property type="entry name" value="TlpA_like_family"/>
    <property type="match status" value="1"/>
</dbReference>